<proteinExistence type="predicted"/>
<reference evidence="10 11" key="1">
    <citation type="journal article" date="2018" name="Int. J. Syst. Evol. Microbiol.">
        <title>Uliginosibacterium sediminicola sp. nov., isolated from freshwater sediment.</title>
        <authorList>
            <person name="Hwang W.M."/>
            <person name="Kim S.M."/>
            <person name="Kang K."/>
            <person name="Ahn T.Y."/>
        </authorList>
    </citation>
    <scope>NUCLEOTIDE SEQUENCE [LARGE SCALE GENOMIC DNA]</scope>
    <source>
        <strain evidence="10 11">M1-21</strain>
    </source>
</reference>
<evidence type="ECO:0000256" key="9">
    <source>
        <dbReference type="SAM" id="Phobius"/>
    </source>
</evidence>
<name>A0ABU9Z1Y1_9RHOO</name>
<dbReference type="Proteomes" id="UP001410394">
    <property type="component" value="Unassembled WGS sequence"/>
</dbReference>
<evidence type="ECO:0000256" key="7">
    <source>
        <dbReference type="ARBA" id="ARBA00022989"/>
    </source>
</evidence>
<dbReference type="PANTHER" id="PTHR33529:SF7">
    <property type="entry name" value="LIPOPOLYSACCHARIDE EXPORT SYSTEM PERMEASE PROTEIN LPTF"/>
    <property type="match status" value="1"/>
</dbReference>
<keyword evidence="11" id="KW-1185">Reference proteome</keyword>
<keyword evidence="5" id="KW-0997">Cell inner membrane</keyword>
<dbReference type="InterPro" id="IPR005495">
    <property type="entry name" value="LptG/LptF_permease"/>
</dbReference>
<keyword evidence="8 9" id="KW-0472">Membrane</keyword>
<keyword evidence="4" id="KW-1003">Cell membrane</keyword>
<evidence type="ECO:0000256" key="4">
    <source>
        <dbReference type="ARBA" id="ARBA00022475"/>
    </source>
</evidence>
<evidence type="ECO:0000256" key="5">
    <source>
        <dbReference type="ARBA" id="ARBA00022519"/>
    </source>
</evidence>
<dbReference type="PANTHER" id="PTHR33529">
    <property type="entry name" value="SLR0882 PROTEIN-RELATED"/>
    <property type="match status" value="1"/>
</dbReference>
<feature type="transmembrane region" description="Helical" evidence="9">
    <location>
        <begin position="332"/>
        <end position="351"/>
    </location>
</feature>
<keyword evidence="3" id="KW-0813">Transport</keyword>
<comment type="subcellular location">
    <subcellularLocation>
        <location evidence="1">Cell inner membrane</location>
        <topology evidence="1">Multi-pass membrane protein</topology>
    </subcellularLocation>
</comment>
<protein>
    <recommendedName>
        <fullName evidence="2">Lipopolysaccharide export system permease protein LptF</fullName>
    </recommendedName>
</protein>
<dbReference type="Pfam" id="PF03739">
    <property type="entry name" value="LptF_LptG"/>
    <property type="match status" value="1"/>
</dbReference>
<dbReference type="NCBIfam" id="TIGR04407">
    <property type="entry name" value="LptF_YjgP"/>
    <property type="match status" value="1"/>
</dbReference>
<evidence type="ECO:0000256" key="8">
    <source>
        <dbReference type="ARBA" id="ARBA00023136"/>
    </source>
</evidence>
<evidence type="ECO:0000256" key="6">
    <source>
        <dbReference type="ARBA" id="ARBA00022692"/>
    </source>
</evidence>
<feature type="transmembrane region" description="Helical" evidence="9">
    <location>
        <begin position="49"/>
        <end position="74"/>
    </location>
</feature>
<evidence type="ECO:0000256" key="2">
    <source>
        <dbReference type="ARBA" id="ARBA00014213"/>
    </source>
</evidence>
<organism evidence="10 11">
    <name type="scientific">Uliginosibacterium sediminicola</name>
    <dbReference type="NCBI Taxonomy" id="2024550"/>
    <lineage>
        <taxon>Bacteria</taxon>
        <taxon>Pseudomonadati</taxon>
        <taxon>Pseudomonadota</taxon>
        <taxon>Betaproteobacteria</taxon>
        <taxon>Rhodocyclales</taxon>
        <taxon>Zoogloeaceae</taxon>
        <taxon>Uliginosibacterium</taxon>
    </lineage>
</organism>
<dbReference type="InterPro" id="IPR030922">
    <property type="entry name" value="LptF"/>
</dbReference>
<keyword evidence="7 9" id="KW-1133">Transmembrane helix</keyword>
<evidence type="ECO:0000313" key="11">
    <source>
        <dbReference type="Proteomes" id="UP001410394"/>
    </source>
</evidence>
<gene>
    <name evidence="10" type="primary">lptF</name>
    <name evidence="10" type="ORF">ABDB84_15875</name>
</gene>
<evidence type="ECO:0000256" key="3">
    <source>
        <dbReference type="ARBA" id="ARBA00022448"/>
    </source>
</evidence>
<dbReference type="RefSeq" id="WP_345920733.1">
    <property type="nucleotide sequence ID" value="NZ_JBDIVE010000009.1"/>
</dbReference>
<accession>A0ABU9Z1Y1</accession>
<sequence>MSIFRRAAMREFASTAGAISVALLFILMTVVLIRLLAQAAGGRVPADALLALIGFSTLNHLPIVLALASFVAVLMSMGRSYRDSEMAVWFASGVPLTAWIWPTLRFVLPVAAVVAGLSFFLSPWAQQKAAEYRKRLDTRDEVTRVAPGVFRESVDSRRVFFVETLDEKAGRVRNVFISAVQNGKQNITVAAEGTIRTLPDGERFVVLQNGRRYEGEPGQADYRVLQFERYLLRIEPKEMSAVEHTPAVAPTIELFASDNKASRGELVRRIGLPVATILLALLAIPLSFANPRAGRTNNLIFAVLIFTVYFNLLGVAQAWVTQGKLGPNEGTWGVHGVMLLLLLLMFFLRLAPCVRRK</sequence>
<feature type="transmembrane region" description="Helical" evidence="9">
    <location>
        <begin position="107"/>
        <end position="125"/>
    </location>
</feature>
<comment type="caution">
    <text evidence="10">The sequence shown here is derived from an EMBL/GenBank/DDBJ whole genome shotgun (WGS) entry which is preliminary data.</text>
</comment>
<dbReference type="EMBL" id="JBDIVE010000009">
    <property type="protein sequence ID" value="MEN3069961.1"/>
    <property type="molecule type" value="Genomic_DNA"/>
</dbReference>
<feature type="transmembrane region" description="Helical" evidence="9">
    <location>
        <begin position="300"/>
        <end position="320"/>
    </location>
</feature>
<feature type="transmembrane region" description="Helical" evidence="9">
    <location>
        <begin position="86"/>
        <end position="101"/>
    </location>
</feature>
<feature type="transmembrane region" description="Helical" evidence="9">
    <location>
        <begin position="12"/>
        <end position="37"/>
    </location>
</feature>
<evidence type="ECO:0000256" key="1">
    <source>
        <dbReference type="ARBA" id="ARBA00004429"/>
    </source>
</evidence>
<evidence type="ECO:0000313" key="10">
    <source>
        <dbReference type="EMBL" id="MEN3069961.1"/>
    </source>
</evidence>
<keyword evidence="6 9" id="KW-0812">Transmembrane</keyword>